<sequence length="114" mass="13319">MIVPREQKKSFTPASFREYIYFTSGLLEVATFIGGLDRHTFNLRQLGVRPDSTQWFEALVPTYPEGKVPIKVHKVNAVRAFIWYVPEKDRRTQAYYKAYLEWPSTTGRGDNEED</sequence>
<evidence type="ECO:0000313" key="2">
    <source>
        <dbReference type="Proteomes" id="UP001458880"/>
    </source>
</evidence>
<dbReference type="Proteomes" id="UP001458880">
    <property type="component" value="Unassembled WGS sequence"/>
</dbReference>
<comment type="caution">
    <text evidence="1">The sequence shown here is derived from an EMBL/GenBank/DDBJ whole genome shotgun (WGS) entry which is preliminary data.</text>
</comment>
<organism evidence="1 2">
    <name type="scientific">Popillia japonica</name>
    <name type="common">Japanese beetle</name>
    <dbReference type="NCBI Taxonomy" id="7064"/>
    <lineage>
        <taxon>Eukaryota</taxon>
        <taxon>Metazoa</taxon>
        <taxon>Ecdysozoa</taxon>
        <taxon>Arthropoda</taxon>
        <taxon>Hexapoda</taxon>
        <taxon>Insecta</taxon>
        <taxon>Pterygota</taxon>
        <taxon>Neoptera</taxon>
        <taxon>Endopterygota</taxon>
        <taxon>Coleoptera</taxon>
        <taxon>Polyphaga</taxon>
        <taxon>Scarabaeiformia</taxon>
        <taxon>Scarabaeidae</taxon>
        <taxon>Rutelinae</taxon>
        <taxon>Popillia</taxon>
    </lineage>
</organism>
<accession>A0AAW1LE66</accession>
<name>A0AAW1LE66_POPJA</name>
<reference evidence="1 2" key="1">
    <citation type="journal article" date="2024" name="BMC Genomics">
        <title>De novo assembly and annotation of Popillia japonica's genome with initial clues to its potential as an invasive pest.</title>
        <authorList>
            <person name="Cucini C."/>
            <person name="Boschi S."/>
            <person name="Funari R."/>
            <person name="Cardaioli E."/>
            <person name="Iannotti N."/>
            <person name="Marturano G."/>
            <person name="Paoli F."/>
            <person name="Bruttini M."/>
            <person name="Carapelli A."/>
            <person name="Frati F."/>
            <person name="Nardi F."/>
        </authorList>
    </citation>
    <scope>NUCLEOTIDE SEQUENCE [LARGE SCALE GENOMIC DNA]</scope>
    <source>
        <strain evidence="1">DMR45628</strain>
    </source>
</reference>
<gene>
    <name evidence="1" type="ORF">QE152_g13148</name>
</gene>
<keyword evidence="2" id="KW-1185">Reference proteome</keyword>
<proteinExistence type="predicted"/>
<evidence type="ECO:0000313" key="1">
    <source>
        <dbReference type="EMBL" id="KAK9731975.1"/>
    </source>
</evidence>
<dbReference type="EMBL" id="JASPKY010000123">
    <property type="protein sequence ID" value="KAK9731975.1"/>
    <property type="molecule type" value="Genomic_DNA"/>
</dbReference>
<protein>
    <submittedName>
        <fullName evidence="1">Uncharacterized protein</fullName>
    </submittedName>
</protein>
<dbReference type="AlphaFoldDB" id="A0AAW1LE66"/>